<keyword evidence="2" id="KW-0695">RNA-directed DNA polymerase</keyword>
<keyword evidence="2" id="KW-0808">Transferase</keyword>
<dbReference type="STRING" id="151549.A0A4C1Y8R9"/>
<dbReference type="Pfam" id="PF00078">
    <property type="entry name" value="RVT_1"/>
    <property type="match status" value="1"/>
</dbReference>
<protein>
    <submittedName>
        <fullName evidence="2">RNA-directed DNA polymerase from mobile element jockey</fullName>
    </submittedName>
</protein>
<comment type="caution">
    <text evidence="2">The sequence shown here is derived from an EMBL/GenBank/DDBJ whole genome shotgun (WGS) entry which is preliminary data.</text>
</comment>
<gene>
    <name evidence="2" type="primary">pol</name>
    <name evidence="2" type="ORF">EVAR_54328_1</name>
</gene>
<keyword evidence="3" id="KW-1185">Reference proteome</keyword>
<feature type="domain" description="Reverse transcriptase" evidence="1">
    <location>
        <begin position="108"/>
        <end position="260"/>
    </location>
</feature>
<organism evidence="2 3">
    <name type="scientific">Eumeta variegata</name>
    <name type="common">Bagworm moth</name>
    <name type="synonym">Eumeta japonica</name>
    <dbReference type="NCBI Taxonomy" id="151549"/>
    <lineage>
        <taxon>Eukaryota</taxon>
        <taxon>Metazoa</taxon>
        <taxon>Ecdysozoa</taxon>
        <taxon>Arthropoda</taxon>
        <taxon>Hexapoda</taxon>
        <taxon>Insecta</taxon>
        <taxon>Pterygota</taxon>
        <taxon>Neoptera</taxon>
        <taxon>Endopterygota</taxon>
        <taxon>Lepidoptera</taxon>
        <taxon>Glossata</taxon>
        <taxon>Ditrysia</taxon>
        <taxon>Tineoidea</taxon>
        <taxon>Psychidae</taxon>
        <taxon>Oiketicinae</taxon>
        <taxon>Eumeta</taxon>
    </lineage>
</organism>
<reference evidence="2 3" key="1">
    <citation type="journal article" date="2019" name="Commun. Biol.">
        <title>The bagworm genome reveals a unique fibroin gene that provides high tensile strength.</title>
        <authorList>
            <person name="Kono N."/>
            <person name="Nakamura H."/>
            <person name="Ohtoshi R."/>
            <person name="Tomita M."/>
            <person name="Numata K."/>
            <person name="Arakawa K."/>
        </authorList>
    </citation>
    <scope>NUCLEOTIDE SEQUENCE [LARGE SCALE GENOMIC DNA]</scope>
</reference>
<proteinExistence type="predicted"/>
<sequence length="279" mass="31597">MTIKSATRIEFENGPRIETESGTVIEIINGTEVKTGSGINIENGNRTKREILITSRILLRLPKKKAPGPDSISTATLRHLHRRAIVVTNGVFNGILRTGHFPDTWKRGKILERALLTKLLLFLIPRQEQYRFRSGHSTTLLLIRLLHHLASERNCEQYTVAVLLDMEKAFERVWHDGRIHKLLDTALPPALTRVIASFVPRRSFCVVVDNVLSVPCPLRAEVPQGNCLSPELYASYTDDISTLRGHLENWEDDMMLALYAVDCSYFASLRRADLAMKKS</sequence>
<evidence type="ECO:0000313" key="2">
    <source>
        <dbReference type="EMBL" id="GBP70815.1"/>
    </source>
</evidence>
<evidence type="ECO:0000259" key="1">
    <source>
        <dbReference type="Pfam" id="PF00078"/>
    </source>
</evidence>
<keyword evidence="2" id="KW-0548">Nucleotidyltransferase</keyword>
<accession>A0A4C1Y8R9</accession>
<dbReference type="OrthoDB" id="10065625at2759"/>
<dbReference type="EMBL" id="BGZK01001087">
    <property type="protein sequence ID" value="GBP70815.1"/>
    <property type="molecule type" value="Genomic_DNA"/>
</dbReference>
<name>A0A4C1Y8R9_EUMVA</name>
<dbReference type="AlphaFoldDB" id="A0A4C1Y8R9"/>
<dbReference type="PANTHER" id="PTHR19446">
    <property type="entry name" value="REVERSE TRANSCRIPTASES"/>
    <property type="match status" value="1"/>
</dbReference>
<dbReference type="Proteomes" id="UP000299102">
    <property type="component" value="Unassembled WGS sequence"/>
</dbReference>
<dbReference type="InterPro" id="IPR000477">
    <property type="entry name" value="RT_dom"/>
</dbReference>
<evidence type="ECO:0000313" key="3">
    <source>
        <dbReference type="Proteomes" id="UP000299102"/>
    </source>
</evidence>
<dbReference type="GO" id="GO:0003964">
    <property type="term" value="F:RNA-directed DNA polymerase activity"/>
    <property type="evidence" value="ECO:0007669"/>
    <property type="project" value="UniProtKB-KW"/>
</dbReference>